<protein>
    <submittedName>
        <fullName evidence="2">Uncharacterized protein</fullName>
    </submittedName>
</protein>
<gene>
    <name evidence="2" type="ORF">P153DRAFT_424744</name>
</gene>
<keyword evidence="3" id="KW-1185">Reference proteome</keyword>
<accession>A0A6A6A6T2</accession>
<feature type="coiled-coil region" evidence="1">
    <location>
        <begin position="328"/>
        <end position="470"/>
    </location>
</feature>
<feature type="coiled-coil region" evidence="1">
    <location>
        <begin position="502"/>
        <end position="574"/>
    </location>
</feature>
<sequence length="608" mass="68620">MASHYQGPASLAFSRYASPQQRSDQLAAFAAVSPISKSMKENVIATKDQIAASDNQPAPDMATQNSDAQLAVAQGNTLKKEVDTHAAKFSRSVSTAVTNTRQLLELIRDSLQKEDASELKTVDNLWNELEQLFAAAKEAKVVLPIFLEKQRNNMSLYHSSMMNETYRETQEELNIQHKKVNLQHNLILEHQQAFQDYKEQVAPKLQENEELRDRLSRLTLEKGNFRTEIDKYKQLLEQQQSCGTEDLKKADDLQKEVETLVTSSQRLMTENETLRDRINDMEEQKKTAEQTLADGYTEELRSKTELLAKEGVKTMSLNVLVNALKSGESNAKKEVDKVKAENKMLGEKYKNQAAEHATAFTKLSYQTKNIEGLTVELERLRKEKAELKASLAKLSELEETNTELSQAKSDLQKQVDKLTAEMGQAKDDGRKVENEYKVLLEKVKKLEKENEDLEIENNNFEADHKKALQALTVSQKENSKLVSTVNGLKTNRSAVAPAVGGILTAGKETKALEEKVRGLEEQKTTLEDALEEWTTLAKRSYKEYKEMLPTYKLADNFRKDALEKQEQIKALKLQLASAKVSQLNGGGASGDAGYWKDKYERLLSTYGN</sequence>
<evidence type="ECO:0000313" key="2">
    <source>
        <dbReference type="EMBL" id="KAF2126774.1"/>
    </source>
</evidence>
<evidence type="ECO:0000313" key="3">
    <source>
        <dbReference type="Proteomes" id="UP000799771"/>
    </source>
</evidence>
<dbReference type="EMBL" id="ML977512">
    <property type="protein sequence ID" value="KAF2126774.1"/>
    <property type="molecule type" value="Genomic_DNA"/>
</dbReference>
<dbReference type="Proteomes" id="UP000799771">
    <property type="component" value="Unassembled WGS sequence"/>
</dbReference>
<feature type="coiled-coil region" evidence="1">
    <location>
        <begin position="264"/>
        <end position="298"/>
    </location>
</feature>
<organism evidence="2 3">
    <name type="scientific">Dothidotthia symphoricarpi CBS 119687</name>
    <dbReference type="NCBI Taxonomy" id="1392245"/>
    <lineage>
        <taxon>Eukaryota</taxon>
        <taxon>Fungi</taxon>
        <taxon>Dikarya</taxon>
        <taxon>Ascomycota</taxon>
        <taxon>Pezizomycotina</taxon>
        <taxon>Dothideomycetes</taxon>
        <taxon>Pleosporomycetidae</taxon>
        <taxon>Pleosporales</taxon>
        <taxon>Dothidotthiaceae</taxon>
        <taxon>Dothidotthia</taxon>
    </lineage>
</organism>
<dbReference type="GeneID" id="54412934"/>
<proteinExistence type="predicted"/>
<keyword evidence="1" id="KW-0175">Coiled coil</keyword>
<evidence type="ECO:0000256" key="1">
    <source>
        <dbReference type="SAM" id="Coils"/>
    </source>
</evidence>
<reference evidence="2" key="1">
    <citation type="journal article" date="2020" name="Stud. Mycol.">
        <title>101 Dothideomycetes genomes: a test case for predicting lifestyles and emergence of pathogens.</title>
        <authorList>
            <person name="Haridas S."/>
            <person name="Albert R."/>
            <person name="Binder M."/>
            <person name="Bloem J."/>
            <person name="Labutti K."/>
            <person name="Salamov A."/>
            <person name="Andreopoulos B."/>
            <person name="Baker S."/>
            <person name="Barry K."/>
            <person name="Bills G."/>
            <person name="Bluhm B."/>
            <person name="Cannon C."/>
            <person name="Castanera R."/>
            <person name="Culley D."/>
            <person name="Daum C."/>
            <person name="Ezra D."/>
            <person name="Gonzalez J."/>
            <person name="Henrissat B."/>
            <person name="Kuo A."/>
            <person name="Liang C."/>
            <person name="Lipzen A."/>
            <person name="Lutzoni F."/>
            <person name="Magnuson J."/>
            <person name="Mondo S."/>
            <person name="Nolan M."/>
            <person name="Ohm R."/>
            <person name="Pangilinan J."/>
            <person name="Park H.-J."/>
            <person name="Ramirez L."/>
            <person name="Alfaro M."/>
            <person name="Sun H."/>
            <person name="Tritt A."/>
            <person name="Yoshinaga Y."/>
            <person name="Zwiers L.-H."/>
            <person name="Turgeon B."/>
            <person name="Goodwin S."/>
            <person name="Spatafora J."/>
            <person name="Crous P."/>
            <person name="Grigoriev I."/>
        </authorList>
    </citation>
    <scope>NUCLEOTIDE SEQUENCE</scope>
    <source>
        <strain evidence="2">CBS 119687</strain>
    </source>
</reference>
<dbReference type="OrthoDB" id="3945906at2759"/>
<name>A0A6A6A6T2_9PLEO</name>
<dbReference type="RefSeq" id="XP_033521166.1">
    <property type="nucleotide sequence ID" value="XM_033672502.1"/>
</dbReference>
<dbReference type="AlphaFoldDB" id="A0A6A6A6T2"/>